<dbReference type="InterPro" id="IPR019080">
    <property type="entry name" value="YqaJ_viral_recombinase"/>
</dbReference>
<organism evidence="3 4">
    <name type="scientific">Parnassius apollo</name>
    <name type="common">Apollo butterfly</name>
    <name type="synonym">Papilio apollo</name>
    <dbReference type="NCBI Taxonomy" id="110799"/>
    <lineage>
        <taxon>Eukaryota</taxon>
        <taxon>Metazoa</taxon>
        <taxon>Ecdysozoa</taxon>
        <taxon>Arthropoda</taxon>
        <taxon>Hexapoda</taxon>
        <taxon>Insecta</taxon>
        <taxon>Pterygota</taxon>
        <taxon>Neoptera</taxon>
        <taxon>Endopterygota</taxon>
        <taxon>Lepidoptera</taxon>
        <taxon>Glossata</taxon>
        <taxon>Ditrysia</taxon>
        <taxon>Papilionoidea</taxon>
        <taxon>Papilionidae</taxon>
        <taxon>Parnassiinae</taxon>
        <taxon>Parnassini</taxon>
        <taxon>Parnassius</taxon>
        <taxon>Parnassius</taxon>
    </lineage>
</organism>
<feature type="domain" description="Mutator-like transposase" evidence="2">
    <location>
        <begin position="2"/>
        <end position="310"/>
    </location>
</feature>
<evidence type="ECO:0000259" key="1">
    <source>
        <dbReference type="Pfam" id="PF09588"/>
    </source>
</evidence>
<evidence type="ECO:0000313" key="3">
    <source>
        <dbReference type="EMBL" id="CAG4944995.1"/>
    </source>
</evidence>
<keyword evidence="4" id="KW-1185">Reference proteome</keyword>
<dbReference type="InterPro" id="IPR049012">
    <property type="entry name" value="Mutator_transp_dom"/>
</dbReference>
<accession>A0A8S3W6W3</accession>
<dbReference type="InterPro" id="IPR051703">
    <property type="entry name" value="NF-kappa-B_Signaling_Reg"/>
</dbReference>
<feature type="domain" description="YqaJ viral recombinase" evidence="1">
    <location>
        <begin position="494"/>
        <end position="597"/>
    </location>
</feature>
<name>A0A8S3W6W3_PARAO</name>
<protein>
    <submittedName>
        <fullName evidence="3">(apollo) hypothetical protein</fullName>
    </submittedName>
</protein>
<comment type="caution">
    <text evidence="3">The sequence shown here is derived from an EMBL/GenBank/DDBJ whole genome shotgun (WGS) entry which is preliminary data.</text>
</comment>
<proteinExistence type="predicted"/>
<dbReference type="OrthoDB" id="421276at2759"/>
<dbReference type="PANTHER" id="PTHR46609">
    <property type="entry name" value="EXONUCLEASE, PHAGE-TYPE/RECB, C-TERMINAL DOMAIN-CONTAINING PROTEIN"/>
    <property type="match status" value="1"/>
</dbReference>
<evidence type="ECO:0000259" key="2">
    <source>
        <dbReference type="Pfam" id="PF20700"/>
    </source>
</evidence>
<gene>
    <name evidence="3" type="ORF">PAPOLLO_LOCUS2985</name>
</gene>
<dbReference type="Pfam" id="PF09588">
    <property type="entry name" value="YqaJ"/>
    <property type="match status" value="1"/>
</dbReference>
<dbReference type="Proteomes" id="UP000691718">
    <property type="component" value="Unassembled WGS sequence"/>
</dbReference>
<sequence length="602" mass="67280">MCKNICTIKSENTHDTEKNNLNIAATTGIVASGIGYSQFEELCSAIDVPVFTPNTYTKYQDQVLKKWEQTASSSMAAAAEKEKEIAIEEGQTKGGFPVIDVLVDGSWCARSYGSNYKALSGTAAIIGRKTGQILYIGVKNKYCLVCARAENNNISPKEHKCFKNYEGSSTSMENEIKVEGFKSSISSYGVIYGRIIGDGDASTYAKILQARPYAEQNVTVEKIECRNHILRNFCKRMRNLITETKYALAQRKTLTNVKILAMRKAIVKAIKHHKVSQSPRDVLISMLHKYIINSVSHVYGDHRFCQDYFCTKEKNDNEELKKIQNSTFIFRINAIVSSIAAKSRSLIEDVDTNNVECFNSVIAKFIGGKRINFALKGGYQGRCSAAVVSFNTKSAISTVQSAFTGKCPGGNVVIVERKRSQKRKINFEHPKKKRRILREINKKQHDYGPASAAPDMSPQQLEKAKEEFMKNLKDVTCDRNAIERATVLQRDSSEWLELRKNLVTASNFGLICKRKANFGTASLVKNILYPKNLLNVASICHGIEHESQALQQLEKQENVKITHCGLFIDQTHPFIGATPDGLVGYDMLVEIKCPITASKKRS</sequence>
<dbReference type="Pfam" id="PF20700">
    <property type="entry name" value="Mutator"/>
    <property type="match status" value="1"/>
</dbReference>
<evidence type="ECO:0000313" key="4">
    <source>
        <dbReference type="Proteomes" id="UP000691718"/>
    </source>
</evidence>
<dbReference type="EMBL" id="CAJQZP010000196">
    <property type="protein sequence ID" value="CAG4944995.1"/>
    <property type="molecule type" value="Genomic_DNA"/>
</dbReference>
<dbReference type="AlphaFoldDB" id="A0A8S3W6W3"/>
<dbReference type="PANTHER" id="PTHR46609:SF8">
    <property type="entry name" value="YQAJ VIRAL RECOMBINASE DOMAIN-CONTAINING PROTEIN"/>
    <property type="match status" value="1"/>
</dbReference>
<dbReference type="CDD" id="cd22343">
    <property type="entry name" value="PDDEXK_lambda_exonuclease-like"/>
    <property type="match status" value="1"/>
</dbReference>
<reference evidence="3" key="1">
    <citation type="submission" date="2021-04" db="EMBL/GenBank/DDBJ databases">
        <authorList>
            <person name="Tunstrom K."/>
        </authorList>
    </citation>
    <scope>NUCLEOTIDE SEQUENCE</scope>
</reference>